<gene>
    <name evidence="6" type="ORF">PDENDC454_08490</name>
</gene>
<dbReference type="PANTHER" id="PTHR43649:SF31">
    <property type="entry name" value="SN-GLYCEROL-3-PHOSPHATE-BINDING PERIPLASMIC PROTEIN UGPB"/>
    <property type="match status" value="1"/>
</dbReference>
<dbReference type="InterPro" id="IPR050490">
    <property type="entry name" value="Bact_solute-bd_prot1"/>
</dbReference>
<dbReference type="AlphaFoldDB" id="H3SDU9"/>
<comment type="caution">
    <text evidence="6">The sequence shown here is derived from an EMBL/GenBank/DDBJ whole genome shotgun (WGS) entry which is preliminary data.</text>
</comment>
<feature type="signal peptide" evidence="5">
    <location>
        <begin position="1"/>
        <end position="25"/>
    </location>
</feature>
<proteinExistence type="inferred from homology"/>
<name>H3SDU9_9BACL</name>
<reference evidence="6 7" key="1">
    <citation type="journal article" date="2012" name="J. Bacteriol.">
        <title>Genome Sequence of the Pattern-Forming Social Bacterium Paenibacillus dendritiformis C454 Chiral Morphotype.</title>
        <authorList>
            <person name="Sirota-Madi A."/>
            <person name="Olender T."/>
            <person name="Helman Y."/>
            <person name="Brainis I."/>
            <person name="Finkelshtein A."/>
            <person name="Roth D."/>
            <person name="Hagai E."/>
            <person name="Leshkowitz D."/>
            <person name="Brodsky L."/>
            <person name="Galatenko V."/>
            <person name="Nikolaev V."/>
            <person name="Gutnick D.L."/>
            <person name="Lancet D."/>
            <person name="Ben-Jacob E."/>
        </authorList>
    </citation>
    <scope>NUCLEOTIDE SEQUENCE [LARGE SCALE GENOMIC DNA]</scope>
    <source>
        <strain evidence="6 7">C454</strain>
    </source>
</reference>
<evidence type="ECO:0000256" key="1">
    <source>
        <dbReference type="ARBA" id="ARBA00004196"/>
    </source>
</evidence>
<evidence type="ECO:0000313" key="6">
    <source>
        <dbReference type="EMBL" id="EHQ62786.1"/>
    </source>
</evidence>
<dbReference type="Pfam" id="PF01547">
    <property type="entry name" value="SBP_bac_1"/>
    <property type="match status" value="1"/>
</dbReference>
<keyword evidence="7" id="KW-1185">Reference proteome</keyword>
<keyword evidence="4 5" id="KW-0732">Signal</keyword>
<evidence type="ECO:0000313" key="7">
    <source>
        <dbReference type="Proteomes" id="UP000003900"/>
    </source>
</evidence>
<dbReference type="EMBL" id="AHKH01000016">
    <property type="protein sequence ID" value="EHQ62786.1"/>
    <property type="molecule type" value="Genomic_DNA"/>
</dbReference>
<evidence type="ECO:0000256" key="4">
    <source>
        <dbReference type="ARBA" id="ARBA00022729"/>
    </source>
</evidence>
<dbReference type="Proteomes" id="UP000003900">
    <property type="component" value="Unassembled WGS sequence"/>
</dbReference>
<dbReference type="SUPFAM" id="SSF53850">
    <property type="entry name" value="Periplasmic binding protein-like II"/>
    <property type="match status" value="1"/>
</dbReference>
<feature type="chain" id="PRO_5038725569" description="Extracellular solute-binding protein" evidence="5">
    <location>
        <begin position="26"/>
        <end position="425"/>
    </location>
</feature>
<evidence type="ECO:0000256" key="2">
    <source>
        <dbReference type="ARBA" id="ARBA00008520"/>
    </source>
</evidence>
<dbReference type="PANTHER" id="PTHR43649">
    <property type="entry name" value="ARABINOSE-BINDING PROTEIN-RELATED"/>
    <property type="match status" value="1"/>
</dbReference>
<keyword evidence="3" id="KW-0813">Transport</keyword>
<evidence type="ECO:0000256" key="5">
    <source>
        <dbReference type="SAM" id="SignalP"/>
    </source>
</evidence>
<protein>
    <recommendedName>
        <fullName evidence="8">Extracellular solute-binding protein</fullName>
    </recommendedName>
</protein>
<evidence type="ECO:0000256" key="3">
    <source>
        <dbReference type="ARBA" id="ARBA00022448"/>
    </source>
</evidence>
<dbReference type="InterPro" id="IPR006059">
    <property type="entry name" value="SBP"/>
</dbReference>
<comment type="subcellular location">
    <subcellularLocation>
        <location evidence="1">Cell envelope</location>
    </subcellularLocation>
</comment>
<comment type="similarity">
    <text evidence="2">Belongs to the bacterial solute-binding protein 1 family.</text>
</comment>
<dbReference type="PATRIC" id="fig|1131935.3.peg.1735"/>
<dbReference type="GO" id="GO:0030313">
    <property type="term" value="C:cell envelope"/>
    <property type="evidence" value="ECO:0007669"/>
    <property type="project" value="UniProtKB-SubCell"/>
</dbReference>
<accession>H3SDU9</accession>
<organism evidence="6 7">
    <name type="scientific">Paenibacillus dendritiformis C454</name>
    <dbReference type="NCBI Taxonomy" id="1131935"/>
    <lineage>
        <taxon>Bacteria</taxon>
        <taxon>Bacillati</taxon>
        <taxon>Bacillota</taxon>
        <taxon>Bacilli</taxon>
        <taxon>Bacillales</taxon>
        <taxon>Paenibacillaceae</taxon>
        <taxon>Paenibacillus</taxon>
    </lineage>
</organism>
<dbReference type="STRING" id="1131935.PDENDC454_08490"/>
<evidence type="ECO:0008006" key="8">
    <source>
        <dbReference type="Google" id="ProtNLM"/>
    </source>
</evidence>
<sequence>MELKRKLLTWTLICSVLMLMLPVHADAASEKVTLKVLDYSQEDFNDRFGDAFTAKYPNIEIKVIPTLNEKKRVVLRGDELRKLEDKEKPDLLLPDQDSLEKYVAEGRLVDLEPYIAQSKSIKLANMNQNIVDSMKVKGKLYTLSPTFMTKGLFYNKTLFDKYKIKYPKNKMSWAEVMDLAAEFKNKAGSDKVEGFDYDHNLFSLADTISRSYNLTYRDVSKGGKNITINTKEWKPIFEMVLKAAKKNAITTKKEAFLAGNAAMTVDDSFFLRSIKLQNIKFEWGVVSEPVNPARPISSAAGANHMFGISTESKHADAAWKFIEFVNSEEFAKGYLKDGEFMSGVPTNECCKKWNNKVDLSGLYQLAPIKTIYDPNQPDIWQVYLKEGDAAFKSALNGTQSLDSMLAGLHTKLQSELDQAWAKKGK</sequence>
<dbReference type="Gene3D" id="3.40.190.10">
    <property type="entry name" value="Periplasmic binding protein-like II"/>
    <property type="match status" value="1"/>
</dbReference>